<dbReference type="Pfam" id="PF00069">
    <property type="entry name" value="Pkinase"/>
    <property type="match status" value="1"/>
</dbReference>
<dbReference type="InterPro" id="IPR011009">
    <property type="entry name" value="Kinase-like_dom_sf"/>
</dbReference>
<dbReference type="InterPro" id="IPR008266">
    <property type="entry name" value="Tyr_kinase_AS"/>
</dbReference>
<evidence type="ECO:0000256" key="4">
    <source>
        <dbReference type="ARBA" id="ARBA00022840"/>
    </source>
</evidence>
<dbReference type="Gene3D" id="3.30.200.20">
    <property type="entry name" value="Phosphorylase Kinase, domain 1"/>
    <property type="match status" value="1"/>
</dbReference>
<feature type="domain" description="Protein kinase" evidence="7">
    <location>
        <begin position="8"/>
        <end position="284"/>
    </location>
</feature>
<organism evidence="8 9">
    <name type="scientific">Persicimonas caeni</name>
    <dbReference type="NCBI Taxonomy" id="2292766"/>
    <lineage>
        <taxon>Bacteria</taxon>
        <taxon>Deltaproteobacteria</taxon>
        <taxon>Bradymonadales</taxon>
        <taxon>Bradymonadaceae</taxon>
        <taxon>Persicimonas</taxon>
    </lineage>
</organism>
<dbReference type="OrthoDB" id="5478063at2"/>
<keyword evidence="1" id="KW-0808">Transferase</keyword>
<feature type="compositionally biased region" description="Pro residues" evidence="6">
    <location>
        <begin position="359"/>
        <end position="373"/>
    </location>
</feature>
<evidence type="ECO:0000256" key="1">
    <source>
        <dbReference type="ARBA" id="ARBA00022679"/>
    </source>
</evidence>
<dbReference type="InterPro" id="IPR000719">
    <property type="entry name" value="Prot_kinase_dom"/>
</dbReference>
<dbReference type="InterPro" id="IPR013229">
    <property type="entry name" value="PEGA"/>
</dbReference>
<dbReference type="PANTHER" id="PTHR43289">
    <property type="entry name" value="MITOGEN-ACTIVATED PROTEIN KINASE KINASE KINASE 20-RELATED"/>
    <property type="match status" value="1"/>
</dbReference>
<dbReference type="RefSeq" id="WP_141199800.1">
    <property type="nucleotide sequence ID" value="NZ_CP041186.1"/>
</dbReference>
<evidence type="ECO:0000256" key="2">
    <source>
        <dbReference type="ARBA" id="ARBA00022741"/>
    </source>
</evidence>
<evidence type="ECO:0000313" key="8">
    <source>
        <dbReference type="EMBL" id="QDG53339.1"/>
    </source>
</evidence>
<protein>
    <submittedName>
        <fullName evidence="8">PEGA domain-containing protein</fullName>
    </submittedName>
</protein>
<feature type="region of interest" description="Disordered" evidence="6">
    <location>
        <begin position="317"/>
        <end position="393"/>
    </location>
</feature>
<name>A0A4Y6PYV1_PERCE</name>
<dbReference type="Pfam" id="PF08308">
    <property type="entry name" value="PEGA"/>
    <property type="match status" value="2"/>
</dbReference>
<evidence type="ECO:0000259" key="7">
    <source>
        <dbReference type="PROSITE" id="PS50011"/>
    </source>
</evidence>
<dbReference type="GO" id="GO:0005524">
    <property type="term" value="F:ATP binding"/>
    <property type="evidence" value="ECO:0007669"/>
    <property type="project" value="UniProtKB-UniRule"/>
</dbReference>
<dbReference type="PANTHER" id="PTHR43289:SF34">
    <property type="entry name" value="SERINE_THREONINE-PROTEIN KINASE YBDM-RELATED"/>
    <property type="match status" value="1"/>
</dbReference>
<evidence type="ECO:0000256" key="5">
    <source>
        <dbReference type="PROSITE-ProRule" id="PRU10141"/>
    </source>
</evidence>
<dbReference type="SUPFAM" id="SSF56112">
    <property type="entry name" value="Protein kinase-like (PK-like)"/>
    <property type="match status" value="1"/>
</dbReference>
<dbReference type="EMBL" id="CP041186">
    <property type="protein sequence ID" value="QDG53339.1"/>
    <property type="molecule type" value="Genomic_DNA"/>
</dbReference>
<feature type="compositionally biased region" description="Gly residues" evidence="6">
    <location>
        <begin position="334"/>
        <end position="358"/>
    </location>
</feature>
<reference evidence="8 9" key="1">
    <citation type="submission" date="2019-06" db="EMBL/GenBank/DDBJ databases">
        <title>Persicimonas caeni gen. nov., sp. nov., a predatory bacterium isolated from solar saltern.</title>
        <authorList>
            <person name="Wang S."/>
        </authorList>
    </citation>
    <scope>NUCLEOTIDE SEQUENCE [LARGE SCALE GENOMIC DNA]</scope>
    <source>
        <strain evidence="8 9">YN101</strain>
    </source>
</reference>
<dbReference type="PROSITE" id="PS00109">
    <property type="entry name" value="PROTEIN_KINASE_TYR"/>
    <property type="match status" value="1"/>
</dbReference>
<keyword evidence="9" id="KW-1185">Reference proteome</keyword>
<keyword evidence="2 5" id="KW-0547">Nucleotide-binding</keyword>
<dbReference type="CDD" id="cd14014">
    <property type="entry name" value="STKc_PknB_like"/>
    <property type="match status" value="1"/>
</dbReference>
<feature type="compositionally biased region" description="Low complexity" evidence="6">
    <location>
        <begin position="374"/>
        <end position="383"/>
    </location>
</feature>
<gene>
    <name evidence="8" type="ORF">FIV42_22100</name>
</gene>
<proteinExistence type="predicted"/>
<keyword evidence="3" id="KW-0418">Kinase</keyword>
<accession>A0A5B8Y9S2</accession>
<feature type="compositionally biased region" description="Acidic residues" evidence="6">
    <location>
        <begin position="384"/>
        <end position="393"/>
    </location>
</feature>
<dbReference type="InterPro" id="IPR017441">
    <property type="entry name" value="Protein_kinase_ATP_BS"/>
</dbReference>
<dbReference type="Proteomes" id="UP000315995">
    <property type="component" value="Chromosome"/>
</dbReference>
<feature type="binding site" evidence="5">
    <location>
        <position position="41"/>
    </location>
    <ligand>
        <name>ATP</name>
        <dbReference type="ChEBI" id="CHEBI:30616"/>
    </ligand>
</feature>
<dbReference type="Gene3D" id="1.10.510.10">
    <property type="entry name" value="Transferase(Phosphotransferase) domain 1"/>
    <property type="match status" value="1"/>
</dbReference>
<dbReference type="PROSITE" id="PS50011">
    <property type="entry name" value="PROTEIN_KINASE_DOM"/>
    <property type="match status" value="1"/>
</dbReference>
<evidence type="ECO:0000313" key="9">
    <source>
        <dbReference type="Proteomes" id="UP000315995"/>
    </source>
</evidence>
<dbReference type="GO" id="GO:0004674">
    <property type="term" value="F:protein serine/threonine kinase activity"/>
    <property type="evidence" value="ECO:0007669"/>
    <property type="project" value="TreeGrafter"/>
</dbReference>
<evidence type="ECO:0000256" key="3">
    <source>
        <dbReference type="ARBA" id="ARBA00022777"/>
    </source>
</evidence>
<dbReference type="PROSITE" id="PS00107">
    <property type="entry name" value="PROTEIN_KINASE_ATP"/>
    <property type="match status" value="1"/>
</dbReference>
<keyword evidence="4 5" id="KW-0067">ATP-binding</keyword>
<evidence type="ECO:0000256" key="6">
    <source>
        <dbReference type="SAM" id="MobiDB-lite"/>
    </source>
</evidence>
<accession>A0A4Y6PYV1</accession>
<dbReference type="AlphaFoldDB" id="A0A4Y6PYV1"/>
<sequence>MANTFGKYQLIEKIGEGGMAEVYLAKQMGDLAGFEKRVALKTIYPHLTEREDLVVMFLDEARIAAQLNHPNIVQIYDLGKVDDTLYIAMEYIHGQDLRRICEKGIDEDNFLPREFAARIIADAAAGLHYAHTSTDEQGRPRNIVHRDVSPQNILVSMEGQVKMVDFGVAKAEDRLGHTQAGQRKGKLSYMSPEQLESKNVDARSDVYTLGIVLYETTVGKRLFRGRSDFETMNLVANAKVTPPSEVRPDFPAELEAIILKALQKEREDRYQSAQELQMALEDWLHAQDRRVGRVELGEYMRGLFSEGVGVSAVDAPAEDVGVPTSPMNDVGEVGAEGGHGHGAGHGNGAGHGHGRGVGGPPPSRRPAPQPQPDPAADAQADGGWEVDENEFGDYGDFSNKKTKLYAGLGALAAVATIAIVAWAMLNTEKDLATDEEKAYAAAMEKMGDAGVEVPDPPAMVGVDLATEPAGAAVVVNGLLAEAKTPGTFDLVADRPNEVVFYHPQYPPKRIVVGGDADEAPEKVVFEPYDKEPKTGTLTIHSDPGAGIVYINGERLGAAPQTVEDLPAGIDHHVEVRKSGHWSFAGFFGVVPGENNAFQVKLAPEDSAGRKQYVEVTYDAIPRDTAVTIDGELKGGSRVAVNQIRNQHVHVELAKPNHRTQDRYLLLRDVGTFTYRTFLEPISREKGTLTVSVEPEGSTIYIGSNSYDSNPVKGLDLLEGKHTVVFELPDGSRRETKVEVYPKMKNVYELTATDGGVDVKRVD</sequence>